<name>A0A2C6DKG7_9GAMM</name>
<proteinExistence type="predicted"/>
<accession>A0A2C6DKG7</accession>
<dbReference type="PANTHER" id="PTHR33678">
    <property type="entry name" value="BLL1576 PROTEIN"/>
    <property type="match status" value="1"/>
</dbReference>
<dbReference type="EMBL" id="PDDX01000001">
    <property type="protein sequence ID" value="PHI29193.1"/>
    <property type="molecule type" value="Genomic_DNA"/>
</dbReference>
<gene>
    <name evidence="3" type="ORF">CRN84_07590</name>
</gene>
<evidence type="ECO:0000256" key="1">
    <source>
        <dbReference type="SAM" id="MobiDB-lite"/>
    </source>
</evidence>
<protein>
    <recommendedName>
        <fullName evidence="2">Transposase IS66 central domain-containing protein</fullName>
    </recommendedName>
</protein>
<evidence type="ECO:0000313" key="4">
    <source>
        <dbReference type="Proteomes" id="UP000224974"/>
    </source>
</evidence>
<dbReference type="InterPro" id="IPR052344">
    <property type="entry name" value="Transposase-related"/>
</dbReference>
<keyword evidence="4" id="KW-1185">Reference proteome</keyword>
<evidence type="ECO:0000259" key="2">
    <source>
        <dbReference type="Pfam" id="PF03050"/>
    </source>
</evidence>
<dbReference type="Pfam" id="PF03050">
    <property type="entry name" value="DDE_Tnp_IS66"/>
    <property type="match status" value="1"/>
</dbReference>
<dbReference type="InterPro" id="IPR004291">
    <property type="entry name" value="Transposase_IS66_central"/>
</dbReference>
<feature type="domain" description="Transposase IS66 central" evidence="2">
    <location>
        <begin position="73"/>
        <end position="159"/>
    </location>
</feature>
<sequence>MIPCLGWSTSIKTTLFNRVTDADIAAAENQLESLLPKSPSDEAEQRSIPARKPLSEHLPRVGKVISPTSDISKGLPEVGLVTQVVASKYRDYQPLYRQSHIFARDGVEIPVSTLAGGVGAAGVALAPLAELLRLDLLKRTVVHADETPLLILDAKQVRNWDYIPEVYLNPEKEAA</sequence>
<feature type="region of interest" description="Disordered" evidence="1">
    <location>
        <begin position="33"/>
        <end position="52"/>
    </location>
</feature>
<dbReference type="STRING" id="1111728.GCA_000427805_04125"/>
<comment type="caution">
    <text evidence="3">The sequence shown here is derived from an EMBL/GenBank/DDBJ whole genome shotgun (WGS) entry which is preliminary data.</text>
</comment>
<organism evidence="3 4">
    <name type="scientific">Budvicia aquatica</name>
    <dbReference type="NCBI Taxonomy" id="82979"/>
    <lineage>
        <taxon>Bacteria</taxon>
        <taxon>Pseudomonadati</taxon>
        <taxon>Pseudomonadota</taxon>
        <taxon>Gammaproteobacteria</taxon>
        <taxon>Enterobacterales</taxon>
        <taxon>Budviciaceae</taxon>
        <taxon>Budvicia</taxon>
    </lineage>
</organism>
<dbReference type="Proteomes" id="UP000224974">
    <property type="component" value="Unassembled WGS sequence"/>
</dbReference>
<evidence type="ECO:0000313" key="3">
    <source>
        <dbReference type="EMBL" id="PHI29193.1"/>
    </source>
</evidence>
<dbReference type="AlphaFoldDB" id="A0A2C6DKG7"/>
<dbReference type="PANTHER" id="PTHR33678:SF1">
    <property type="entry name" value="BLL1576 PROTEIN"/>
    <property type="match status" value="1"/>
</dbReference>
<dbReference type="OrthoDB" id="9800877at2"/>
<reference evidence="4" key="1">
    <citation type="submission" date="2017-09" db="EMBL/GenBank/DDBJ databases">
        <title>FDA dAtabase for Regulatory Grade micrObial Sequences (FDA-ARGOS): Supporting development and validation of Infectious Disease Dx tests.</title>
        <authorList>
            <person name="Minogue T."/>
            <person name="Wolcott M."/>
            <person name="Wasieloski L."/>
            <person name="Aguilar W."/>
            <person name="Moore D."/>
            <person name="Tallon L."/>
            <person name="Sadzewicz L."/>
            <person name="Ott S."/>
            <person name="Zhao X."/>
            <person name="Nagaraj S."/>
            <person name="Vavikolanu K."/>
            <person name="Aluvathingal J."/>
            <person name="Nadendla S."/>
            <person name="Sichtig H."/>
        </authorList>
    </citation>
    <scope>NUCLEOTIDE SEQUENCE [LARGE SCALE GENOMIC DNA]</scope>
    <source>
        <strain evidence="4">FDAARGOS_387</strain>
    </source>
</reference>